<dbReference type="InterPro" id="IPR009061">
    <property type="entry name" value="DNA-bd_dom_put_sf"/>
</dbReference>
<dbReference type="SUPFAM" id="SSF46955">
    <property type="entry name" value="Putative DNA-binding domain"/>
    <property type="match status" value="1"/>
</dbReference>
<evidence type="ECO:0000259" key="3">
    <source>
        <dbReference type="PROSITE" id="PS50937"/>
    </source>
</evidence>
<dbReference type="PANTHER" id="PTHR30204">
    <property type="entry name" value="REDOX-CYCLING DRUG-SENSING TRANSCRIPTIONAL ACTIVATOR SOXR"/>
    <property type="match status" value="1"/>
</dbReference>
<dbReference type="RefSeq" id="WP_248815274.1">
    <property type="nucleotide sequence ID" value="NZ_JALKFT010000007.1"/>
</dbReference>
<evidence type="ECO:0000313" key="4">
    <source>
        <dbReference type="EMBL" id="MCK9875958.1"/>
    </source>
</evidence>
<dbReference type="PROSITE" id="PS50937">
    <property type="entry name" value="HTH_MERR_2"/>
    <property type="match status" value="1"/>
</dbReference>
<dbReference type="Pfam" id="PF13411">
    <property type="entry name" value="MerR_1"/>
    <property type="match status" value="1"/>
</dbReference>
<dbReference type="PROSITE" id="PS00552">
    <property type="entry name" value="HTH_MERR_1"/>
    <property type="match status" value="1"/>
</dbReference>
<dbReference type="EMBL" id="JALKFT010000007">
    <property type="protein sequence ID" value="MCK9875958.1"/>
    <property type="molecule type" value="Genomic_DNA"/>
</dbReference>
<dbReference type="CDD" id="cd01109">
    <property type="entry name" value="HTH_YyaN"/>
    <property type="match status" value="1"/>
</dbReference>
<sequence length="150" mass="16769">MATLEASVSPPVRPSTHVGTSTDGHAGDGESTWTIAQAAQATGVSVHTLRYYERAGLMREPVARAASSHRRYTASDIAWVSFLTRLRLTGMPIREMARYARLARAGAGTETDRLALLTEHRRRVLDRLHEEQRNLAAIDHKIAHYERILR</sequence>
<protein>
    <submittedName>
        <fullName evidence="4">MerR family transcriptional regulator</fullName>
    </submittedName>
</protein>
<comment type="caution">
    <text evidence="4">The sequence shown here is derived from an EMBL/GenBank/DDBJ whole genome shotgun (WGS) entry which is preliminary data.</text>
</comment>
<dbReference type="Gene3D" id="1.10.1660.10">
    <property type="match status" value="1"/>
</dbReference>
<evidence type="ECO:0000313" key="5">
    <source>
        <dbReference type="Proteomes" id="UP001201873"/>
    </source>
</evidence>
<dbReference type="Proteomes" id="UP001201873">
    <property type="component" value="Unassembled WGS sequence"/>
</dbReference>
<name>A0ABT0JY67_9ACTN</name>
<gene>
    <name evidence="4" type="ORF">MXD59_09250</name>
</gene>
<keyword evidence="1" id="KW-0238">DNA-binding</keyword>
<feature type="domain" description="HTH merR-type" evidence="3">
    <location>
        <begin position="32"/>
        <end position="102"/>
    </location>
</feature>
<dbReference type="PRINTS" id="PR00040">
    <property type="entry name" value="HTHMERR"/>
</dbReference>
<keyword evidence="5" id="KW-1185">Reference proteome</keyword>
<proteinExistence type="predicted"/>
<dbReference type="PANTHER" id="PTHR30204:SF98">
    <property type="entry name" value="HTH-TYPE TRANSCRIPTIONAL REGULATOR ADHR"/>
    <property type="match status" value="1"/>
</dbReference>
<evidence type="ECO:0000256" key="1">
    <source>
        <dbReference type="ARBA" id="ARBA00023125"/>
    </source>
</evidence>
<accession>A0ABT0JY67</accession>
<reference evidence="4 5" key="1">
    <citation type="submission" date="2022-04" db="EMBL/GenBank/DDBJ databases">
        <title>Genome diversity in the genus Frankia.</title>
        <authorList>
            <person name="Carlos-Shanley C."/>
            <person name="Hahn D."/>
        </authorList>
    </citation>
    <scope>NUCLEOTIDE SEQUENCE [LARGE SCALE GENOMIC DNA]</scope>
    <source>
        <strain evidence="4 5">Ag45/Mut15</strain>
    </source>
</reference>
<dbReference type="InterPro" id="IPR000551">
    <property type="entry name" value="MerR-type_HTH_dom"/>
</dbReference>
<feature type="region of interest" description="Disordered" evidence="2">
    <location>
        <begin position="1"/>
        <end position="30"/>
    </location>
</feature>
<dbReference type="SMART" id="SM00422">
    <property type="entry name" value="HTH_MERR"/>
    <property type="match status" value="1"/>
</dbReference>
<dbReference type="InterPro" id="IPR047057">
    <property type="entry name" value="MerR_fam"/>
</dbReference>
<organism evidence="4 5">
    <name type="scientific">Frankia umida</name>
    <dbReference type="NCBI Taxonomy" id="573489"/>
    <lineage>
        <taxon>Bacteria</taxon>
        <taxon>Bacillati</taxon>
        <taxon>Actinomycetota</taxon>
        <taxon>Actinomycetes</taxon>
        <taxon>Frankiales</taxon>
        <taxon>Frankiaceae</taxon>
        <taxon>Frankia</taxon>
    </lineage>
</organism>
<evidence type="ECO:0000256" key="2">
    <source>
        <dbReference type="SAM" id="MobiDB-lite"/>
    </source>
</evidence>